<keyword evidence="1" id="KW-0808">Transferase</keyword>
<dbReference type="AlphaFoldDB" id="A0A0E4BM70"/>
<name>A0A0E4BM70_9BRAD</name>
<sequence length="49" mass="5474">MPALEDKIVQSAVAEVLSAVYEADFLGFSYGFRPGGILIWRLMPCIRRS</sequence>
<dbReference type="GO" id="GO:0003964">
    <property type="term" value="F:RNA-directed DNA polymerase activity"/>
    <property type="evidence" value="ECO:0007669"/>
    <property type="project" value="UniProtKB-KW"/>
</dbReference>
<accession>A0A0E4BM70</accession>
<evidence type="ECO:0000313" key="1">
    <source>
        <dbReference type="EMBL" id="BAR55727.1"/>
    </source>
</evidence>
<proteinExistence type="predicted"/>
<protein>
    <submittedName>
        <fullName evidence="1">Reverse transcriptase/maturase family protein</fullName>
    </submittedName>
</protein>
<organism evidence="1 2">
    <name type="scientific">Bradyrhizobium diazoefficiens</name>
    <dbReference type="NCBI Taxonomy" id="1355477"/>
    <lineage>
        <taxon>Bacteria</taxon>
        <taxon>Pseudomonadati</taxon>
        <taxon>Pseudomonadota</taxon>
        <taxon>Alphaproteobacteria</taxon>
        <taxon>Hyphomicrobiales</taxon>
        <taxon>Nitrobacteraceae</taxon>
        <taxon>Bradyrhizobium</taxon>
    </lineage>
</organism>
<gene>
    <name evidence="1" type="ORF">NK6_2546</name>
</gene>
<dbReference type="Proteomes" id="UP000063308">
    <property type="component" value="Chromosome"/>
</dbReference>
<keyword evidence="1" id="KW-0548">Nucleotidyltransferase</keyword>
<reference evidence="1 2" key="1">
    <citation type="submission" date="2014-11" db="EMBL/GenBank/DDBJ databases">
        <title>Symbiosis island explosion on the genome of extra-slow-growing strains of soybean bradyrhizobia with massive insertion sequences.</title>
        <authorList>
            <person name="Iida T."/>
            <person name="Minamisawa K."/>
        </authorList>
    </citation>
    <scope>NUCLEOTIDE SEQUENCE [LARGE SCALE GENOMIC DNA]</scope>
    <source>
        <strain evidence="1 2">NK6</strain>
    </source>
</reference>
<evidence type="ECO:0000313" key="2">
    <source>
        <dbReference type="Proteomes" id="UP000063308"/>
    </source>
</evidence>
<keyword evidence="1" id="KW-0695">RNA-directed DNA polymerase</keyword>
<dbReference type="EMBL" id="AP014685">
    <property type="protein sequence ID" value="BAR55727.1"/>
    <property type="molecule type" value="Genomic_DNA"/>
</dbReference>